<evidence type="ECO:0000256" key="5">
    <source>
        <dbReference type="SAM" id="MobiDB-lite"/>
    </source>
</evidence>
<feature type="region of interest" description="Disordered" evidence="5">
    <location>
        <begin position="191"/>
        <end position="214"/>
    </location>
</feature>
<protein>
    <submittedName>
        <fullName evidence="7">AcrR family transcriptional regulator</fullName>
    </submittedName>
</protein>
<accession>A0A3E0HU12</accession>
<proteinExistence type="predicted"/>
<dbReference type="PANTHER" id="PTHR30055">
    <property type="entry name" value="HTH-TYPE TRANSCRIPTIONAL REGULATOR RUTR"/>
    <property type="match status" value="1"/>
</dbReference>
<reference evidence="7 8" key="1">
    <citation type="submission" date="2018-08" db="EMBL/GenBank/DDBJ databases">
        <title>Genomic Encyclopedia of Archaeal and Bacterial Type Strains, Phase II (KMG-II): from individual species to whole genera.</title>
        <authorList>
            <person name="Goeker M."/>
        </authorList>
    </citation>
    <scope>NUCLEOTIDE SEQUENCE [LARGE SCALE GENOMIC DNA]</scope>
    <source>
        <strain evidence="7 8">DSM 45791</strain>
    </source>
</reference>
<dbReference type="GO" id="GO:0003700">
    <property type="term" value="F:DNA-binding transcription factor activity"/>
    <property type="evidence" value="ECO:0007669"/>
    <property type="project" value="TreeGrafter"/>
</dbReference>
<organism evidence="7 8">
    <name type="scientific">Kutzneria buriramensis</name>
    <dbReference type="NCBI Taxonomy" id="1045776"/>
    <lineage>
        <taxon>Bacteria</taxon>
        <taxon>Bacillati</taxon>
        <taxon>Actinomycetota</taxon>
        <taxon>Actinomycetes</taxon>
        <taxon>Pseudonocardiales</taxon>
        <taxon>Pseudonocardiaceae</taxon>
        <taxon>Kutzneria</taxon>
    </lineage>
</organism>
<keyword evidence="3" id="KW-0804">Transcription</keyword>
<dbReference type="EMBL" id="QUNO01000004">
    <property type="protein sequence ID" value="REH49934.1"/>
    <property type="molecule type" value="Genomic_DNA"/>
</dbReference>
<dbReference type="Gene3D" id="1.10.357.10">
    <property type="entry name" value="Tetracycline Repressor, domain 2"/>
    <property type="match status" value="1"/>
</dbReference>
<dbReference type="RefSeq" id="WP_116174481.1">
    <property type="nucleotide sequence ID" value="NZ_CP144375.1"/>
</dbReference>
<evidence type="ECO:0000256" key="3">
    <source>
        <dbReference type="ARBA" id="ARBA00023163"/>
    </source>
</evidence>
<dbReference type="Proteomes" id="UP000256269">
    <property type="component" value="Unassembled WGS sequence"/>
</dbReference>
<dbReference type="PRINTS" id="PR00455">
    <property type="entry name" value="HTHTETR"/>
</dbReference>
<dbReference type="SUPFAM" id="SSF48498">
    <property type="entry name" value="Tetracyclin repressor-like, C-terminal domain"/>
    <property type="match status" value="1"/>
</dbReference>
<evidence type="ECO:0000256" key="1">
    <source>
        <dbReference type="ARBA" id="ARBA00023015"/>
    </source>
</evidence>
<evidence type="ECO:0000256" key="4">
    <source>
        <dbReference type="PROSITE-ProRule" id="PRU00335"/>
    </source>
</evidence>
<evidence type="ECO:0000259" key="6">
    <source>
        <dbReference type="PROSITE" id="PS50977"/>
    </source>
</evidence>
<dbReference type="PANTHER" id="PTHR30055:SF234">
    <property type="entry name" value="HTH-TYPE TRANSCRIPTIONAL REGULATOR BETI"/>
    <property type="match status" value="1"/>
</dbReference>
<dbReference type="InterPro" id="IPR050109">
    <property type="entry name" value="HTH-type_TetR-like_transc_reg"/>
</dbReference>
<dbReference type="Pfam" id="PF00440">
    <property type="entry name" value="TetR_N"/>
    <property type="match status" value="1"/>
</dbReference>
<sequence length="214" mass="23827">MDGSKPLRRDAERNRRRILAAANALVAKVGLDISHNDIARAAEVGVGTVYRRFPDRQELIDELFDERVDRIVALVDQAMEIDDPWQALCAFVAGNLELQASDKGLKDLMVGDGRVTELAQRAGRRIGPAVRQLVERAHASGQLRPDVGVEDFPLIQEMVSAVMEHARHIDPDLWRRALALVLDGYRAHAQPREPLPGATPTPEQIEQVLSAKRR</sequence>
<dbReference type="OrthoDB" id="9795011at2"/>
<evidence type="ECO:0000313" key="8">
    <source>
        <dbReference type="Proteomes" id="UP000256269"/>
    </source>
</evidence>
<feature type="domain" description="HTH tetR-type" evidence="6">
    <location>
        <begin position="12"/>
        <end position="71"/>
    </location>
</feature>
<dbReference type="AlphaFoldDB" id="A0A3E0HU12"/>
<dbReference type="InterPro" id="IPR001647">
    <property type="entry name" value="HTH_TetR"/>
</dbReference>
<feature type="DNA-binding region" description="H-T-H motif" evidence="4">
    <location>
        <begin position="34"/>
        <end position="53"/>
    </location>
</feature>
<dbReference type="GO" id="GO:0000976">
    <property type="term" value="F:transcription cis-regulatory region binding"/>
    <property type="evidence" value="ECO:0007669"/>
    <property type="project" value="TreeGrafter"/>
</dbReference>
<dbReference type="Pfam" id="PF21597">
    <property type="entry name" value="TetR_C_43"/>
    <property type="match status" value="1"/>
</dbReference>
<evidence type="ECO:0000313" key="7">
    <source>
        <dbReference type="EMBL" id="REH49934.1"/>
    </source>
</evidence>
<dbReference type="SUPFAM" id="SSF46689">
    <property type="entry name" value="Homeodomain-like"/>
    <property type="match status" value="1"/>
</dbReference>
<name>A0A3E0HU12_9PSEU</name>
<evidence type="ECO:0000256" key="2">
    <source>
        <dbReference type="ARBA" id="ARBA00023125"/>
    </source>
</evidence>
<gene>
    <name evidence="7" type="ORF">BCF44_104200</name>
</gene>
<comment type="caution">
    <text evidence="7">The sequence shown here is derived from an EMBL/GenBank/DDBJ whole genome shotgun (WGS) entry which is preliminary data.</text>
</comment>
<keyword evidence="2 4" id="KW-0238">DNA-binding</keyword>
<dbReference type="InterPro" id="IPR049445">
    <property type="entry name" value="TetR_SbtR-like_C"/>
</dbReference>
<dbReference type="InterPro" id="IPR036271">
    <property type="entry name" value="Tet_transcr_reg_TetR-rel_C_sf"/>
</dbReference>
<dbReference type="InterPro" id="IPR009057">
    <property type="entry name" value="Homeodomain-like_sf"/>
</dbReference>
<keyword evidence="8" id="KW-1185">Reference proteome</keyword>
<keyword evidence="1" id="KW-0805">Transcription regulation</keyword>
<dbReference type="PROSITE" id="PS50977">
    <property type="entry name" value="HTH_TETR_2"/>
    <property type="match status" value="1"/>
</dbReference>